<evidence type="ECO:0000313" key="2">
    <source>
        <dbReference type="EMBL" id="CQR70425.1"/>
    </source>
</evidence>
<dbReference type="InterPro" id="IPR041633">
    <property type="entry name" value="Polbeta"/>
</dbReference>
<dbReference type="GO" id="GO:0016740">
    <property type="term" value="F:transferase activity"/>
    <property type="evidence" value="ECO:0007669"/>
    <property type="project" value="UniProtKB-KW"/>
</dbReference>
<dbReference type="SUPFAM" id="SSF81301">
    <property type="entry name" value="Nucleotidyltransferase"/>
    <property type="match status" value="1"/>
</dbReference>
<dbReference type="InterPro" id="IPR052930">
    <property type="entry name" value="TA_antitoxin_MntA"/>
</dbReference>
<dbReference type="EMBL" id="CTRP01000003">
    <property type="protein sequence ID" value="CQR70425.1"/>
    <property type="molecule type" value="Genomic_DNA"/>
</dbReference>
<accession>A0A0U1KT44</accession>
<feature type="domain" description="Polymerase beta nucleotidyltransferase" evidence="1">
    <location>
        <begin position="23"/>
        <end position="98"/>
    </location>
</feature>
<proteinExistence type="predicted"/>
<dbReference type="PANTHER" id="PTHR43852">
    <property type="entry name" value="NUCLEOTIDYLTRANSFERASE"/>
    <property type="match status" value="1"/>
</dbReference>
<dbReference type="CDD" id="cd05403">
    <property type="entry name" value="NT_KNTase_like"/>
    <property type="match status" value="1"/>
</dbReference>
<dbReference type="NCBIfam" id="NF047752">
    <property type="entry name" value="MntA_antitoxin"/>
    <property type="match status" value="1"/>
</dbReference>
<dbReference type="Proteomes" id="UP000049855">
    <property type="component" value="Unassembled WGS sequence"/>
</dbReference>
<dbReference type="InterPro" id="IPR043519">
    <property type="entry name" value="NT_sf"/>
</dbReference>
<evidence type="ECO:0000259" key="1">
    <source>
        <dbReference type="Pfam" id="PF18765"/>
    </source>
</evidence>
<evidence type="ECO:0000313" key="3">
    <source>
        <dbReference type="Proteomes" id="UP000049855"/>
    </source>
</evidence>
<dbReference type="Gene3D" id="3.30.460.10">
    <property type="entry name" value="Beta Polymerase, domain 2"/>
    <property type="match status" value="1"/>
</dbReference>
<dbReference type="AlphaFoldDB" id="A0A0U1KT44"/>
<dbReference type="PANTHER" id="PTHR43852:SF2">
    <property type="entry name" value="PROTEIN ADENYLYLTRANSFERASE MNTA"/>
    <property type="match status" value="1"/>
</dbReference>
<reference evidence="3" key="1">
    <citation type="submission" date="2015-03" db="EMBL/GenBank/DDBJ databases">
        <authorList>
            <person name="Nijsse Bart"/>
        </authorList>
    </citation>
    <scope>NUCLEOTIDE SEQUENCE [LARGE SCALE GENOMIC DNA]</scope>
</reference>
<protein>
    <submittedName>
        <fullName evidence="2">Probable nucleotidyltransferase</fullName>
    </submittedName>
</protein>
<name>A0A0U1KT44_9FIRM</name>
<dbReference type="Pfam" id="PF18765">
    <property type="entry name" value="Polbeta"/>
    <property type="match status" value="1"/>
</dbReference>
<dbReference type="RefSeq" id="WP_021169160.1">
    <property type="nucleotide sequence ID" value="NZ_CTRP01000003.1"/>
</dbReference>
<gene>
    <name evidence="2" type="ORF">SpAn4DRAFT_1394</name>
</gene>
<keyword evidence="3" id="KW-1185">Reference proteome</keyword>
<organism evidence="2 3">
    <name type="scientific">Sporomusa ovata</name>
    <dbReference type="NCBI Taxonomy" id="2378"/>
    <lineage>
        <taxon>Bacteria</taxon>
        <taxon>Bacillati</taxon>
        <taxon>Bacillota</taxon>
        <taxon>Negativicutes</taxon>
        <taxon>Selenomonadales</taxon>
        <taxon>Sporomusaceae</taxon>
        <taxon>Sporomusa</taxon>
    </lineage>
</organism>
<keyword evidence="2" id="KW-0808">Transferase</keyword>
<sequence length="101" mass="11170">MGSIARQQILDMVRQVVLTEIGDEPVKVYLFGSWARGEEHISSDIDIAVDSIDGVHLENLARLREALEESAVPYRVDVVDLAEAAKILAAKVRKEGIVWKG</sequence>